<feature type="coiled-coil region" evidence="1">
    <location>
        <begin position="1441"/>
        <end position="1468"/>
    </location>
</feature>
<dbReference type="PANTHER" id="PTHR47331:SF3">
    <property type="match status" value="1"/>
</dbReference>
<gene>
    <name evidence="3" type="ORF">AAFF_G00431030</name>
</gene>
<protein>
    <submittedName>
        <fullName evidence="3">Uncharacterized protein</fullName>
    </submittedName>
</protein>
<feature type="region of interest" description="Disordered" evidence="2">
    <location>
        <begin position="439"/>
        <end position="494"/>
    </location>
</feature>
<keyword evidence="1" id="KW-0175">Coiled coil</keyword>
<proteinExistence type="predicted"/>
<name>A0AAD7S8M1_9TELE</name>
<dbReference type="CDD" id="cd01644">
    <property type="entry name" value="RT_pepA17"/>
    <property type="match status" value="1"/>
</dbReference>
<feature type="compositionally biased region" description="Basic and acidic residues" evidence="2">
    <location>
        <begin position="479"/>
        <end position="488"/>
    </location>
</feature>
<comment type="caution">
    <text evidence="3">The sequence shown here is derived from an EMBL/GenBank/DDBJ whole genome shotgun (WGS) entry which is preliminary data.</text>
</comment>
<dbReference type="InterPro" id="IPR043502">
    <property type="entry name" value="DNA/RNA_pol_sf"/>
</dbReference>
<feature type="coiled-coil region" evidence="1">
    <location>
        <begin position="94"/>
        <end position="160"/>
    </location>
</feature>
<organism evidence="3 4">
    <name type="scientific">Aldrovandia affinis</name>
    <dbReference type="NCBI Taxonomy" id="143900"/>
    <lineage>
        <taxon>Eukaryota</taxon>
        <taxon>Metazoa</taxon>
        <taxon>Chordata</taxon>
        <taxon>Craniata</taxon>
        <taxon>Vertebrata</taxon>
        <taxon>Euteleostomi</taxon>
        <taxon>Actinopterygii</taxon>
        <taxon>Neopterygii</taxon>
        <taxon>Teleostei</taxon>
        <taxon>Notacanthiformes</taxon>
        <taxon>Halosauridae</taxon>
        <taxon>Aldrovandia</taxon>
    </lineage>
</organism>
<feature type="compositionally biased region" description="Basic and acidic residues" evidence="2">
    <location>
        <begin position="1468"/>
        <end position="1477"/>
    </location>
</feature>
<accession>A0AAD7S8M1</accession>
<evidence type="ECO:0000256" key="2">
    <source>
        <dbReference type="SAM" id="MobiDB-lite"/>
    </source>
</evidence>
<dbReference type="InterPro" id="IPR008042">
    <property type="entry name" value="Retrotrans_Pao"/>
</dbReference>
<evidence type="ECO:0000256" key="1">
    <source>
        <dbReference type="SAM" id="Coils"/>
    </source>
</evidence>
<feature type="compositionally biased region" description="Basic residues" evidence="2">
    <location>
        <begin position="179"/>
        <end position="188"/>
    </location>
</feature>
<feature type="region of interest" description="Disordered" evidence="2">
    <location>
        <begin position="169"/>
        <end position="209"/>
    </location>
</feature>
<dbReference type="InterPro" id="IPR005312">
    <property type="entry name" value="DUF1759"/>
</dbReference>
<dbReference type="Pfam" id="PF05380">
    <property type="entry name" value="Peptidase_A17"/>
    <property type="match status" value="1"/>
</dbReference>
<dbReference type="Proteomes" id="UP001221898">
    <property type="component" value="Unassembled WGS sequence"/>
</dbReference>
<feature type="compositionally biased region" description="Basic and acidic residues" evidence="2">
    <location>
        <begin position="454"/>
        <end position="463"/>
    </location>
</feature>
<sequence length="1551" mass="176523">MASIIGFMKRAKEWIAAAHISDRQKENAPLQKQPEAEDVLQDGVQPDDSASQTGVHNPGSVCSHGSRVSRSTVGSRVSATRARQEAEHAALLECAAALKRRQQLEQEEAELQRLELEETVLKKQRELEEVQAKQWRSIEIARIKAKKEELEMETALAESSAKLKVLNEYERSEDGASSHGRRSRNRGSLRHDVTRASPPQPDITTPQTPPQMLQTPPMALQDISSHSNVSRDGDILKVMQKQNVITELLVKQQKQSQLPTKDIPVFRGDALQYKSFIRAFEHSIEQKTDNDQDKLYFLEQFTNGEPQELVRSCVHMQPSRGYKEAKRLLHKHYGDELRIASAYIDKALQWPQIKSEDGKALNAYAMFLVGCRNTMEDIESLEEMDNPTNLRTVVSKLPYKMKERWHAEAYNIKERRGRRAKFTDLVSYIEHQAKIATDPLFGDIPDSRPTSAGKNDKERPPAKKEKRGSFATNVSTENQKTKGAREKSANPNKKGSAFEKPCMYCQQAHTLATCNKIKNQPHKERVEFLKSRGLCFGCLASGHLSKFCKKRTECKECELKHPDILHKDKEDFASQGKNNGAQEEEEASPQVPVTQEATCLTGAGENECVLSIVPVKIKSRKSDKHVETYAFMDPGSTATFITEDLRKKLNVKGKPTQILLSTMNQDRPGGQKPMNSYVISDLEVCGLEDSKFIELPKAYTHGSIPVHTENIPKQSEIRKWPYLSDVRLPEIEADVGLLIGANCSSAMEPWHVINSRNGGPYAVKTAIGWVVNGPIRKELSEKEKPPHCSVNRITVTEIEKLLVQQYNTDFPERNYDDKEEMSQEDKQFMQSVRKTTTFENGHYSIGLPLKNHKLPMPKNRCMAEQRLASLHRKFRKDPGFYKDYKCFMDNVIEKGYAVRVPDDQLNRADARVSYIPHHGVYHPKKRKIRVVFDCSASFQDQSLNSRLLQGPDMTNTLVGVLLRFREEPVAMMADIESMFYQVKVPEHDADLQRFLWWPDGKLNEPMEEFRMTVHLFGATSSPSIASYALKRTAEDHKDTASPEAVQTVLYNFYVDDCLKSVPTEDDAMTLAKDLHTLCASGGFTLTKWTSHNRKVLMSIPEEQRAKETKNLDLSSEALPVERALGIQWDTETDAFTYSIKLPDKPMTRRGILAVVNSIYDPLGLLAPVILPAKLLLKDLCKEQRGWDEDISEKHAEDWKGWTEDVTYLSNFQVNRCLKPADFGRTASAQLHHFSDASEYAYGTASYLLLENKQGKKHCSLVMGKSRVASLKQVTIPRLELTAAVVAVKIDKMLHQELQVPLQPSTFWTDSTTVLRYIDNDTARFKTFVANRINVIREATKPSQWKYVRTTENPADLPSRGLKAKSLAQSRTWIDGPSFLLNNECDWPEQPMQRKESLQNDPEVKNTATVNTIKVEEDKEPMNKLIDYYSEWHKLKRAVAWILKLKRTLQQLKDERKELSRTIIQAEKDPEKQKSKLEHHMKKYKSTREKKPLTLDDLVAAESEIIQFSQRQQFNEELQALQKGKQGVAVDMGRPGYVLAQAEGVKKIQKPF</sequence>
<dbReference type="PANTHER" id="PTHR47331">
    <property type="entry name" value="PHD-TYPE DOMAIN-CONTAINING PROTEIN"/>
    <property type="match status" value="1"/>
</dbReference>
<feature type="region of interest" description="Disordered" evidence="2">
    <location>
        <begin position="568"/>
        <end position="592"/>
    </location>
</feature>
<feature type="compositionally biased region" description="Low complexity" evidence="2">
    <location>
        <begin position="63"/>
        <end position="77"/>
    </location>
</feature>
<reference evidence="3" key="1">
    <citation type="journal article" date="2023" name="Science">
        <title>Genome structures resolve the early diversification of teleost fishes.</title>
        <authorList>
            <person name="Parey E."/>
            <person name="Louis A."/>
            <person name="Montfort J."/>
            <person name="Bouchez O."/>
            <person name="Roques C."/>
            <person name="Iampietro C."/>
            <person name="Lluch J."/>
            <person name="Castinel A."/>
            <person name="Donnadieu C."/>
            <person name="Desvignes T."/>
            <person name="Floi Bucao C."/>
            <person name="Jouanno E."/>
            <person name="Wen M."/>
            <person name="Mejri S."/>
            <person name="Dirks R."/>
            <person name="Jansen H."/>
            <person name="Henkel C."/>
            <person name="Chen W.J."/>
            <person name="Zahm M."/>
            <person name="Cabau C."/>
            <person name="Klopp C."/>
            <person name="Thompson A.W."/>
            <person name="Robinson-Rechavi M."/>
            <person name="Braasch I."/>
            <person name="Lecointre G."/>
            <person name="Bobe J."/>
            <person name="Postlethwait J.H."/>
            <person name="Berthelot C."/>
            <person name="Roest Crollius H."/>
            <person name="Guiguen Y."/>
        </authorList>
    </citation>
    <scope>NUCLEOTIDE SEQUENCE</scope>
    <source>
        <strain evidence="3">NC1722</strain>
    </source>
</reference>
<dbReference type="Pfam" id="PF03564">
    <property type="entry name" value="DUF1759"/>
    <property type="match status" value="1"/>
</dbReference>
<evidence type="ECO:0000313" key="3">
    <source>
        <dbReference type="EMBL" id="KAJ8398026.1"/>
    </source>
</evidence>
<feature type="region of interest" description="Disordered" evidence="2">
    <location>
        <begin position="1468"/>
        <end position="1488"/>
    </location>
</feature>
<evidence type="ECO:0000313" key="4">
    <source>
        <dbReference type="Proteomes" id="UP001221898"/>
    </source>
</evidence>
<keyword evidence="4" id="KW-1185">Reference proteome</keyword>
<feature type="region of interest" description="Disordered" evidence="2">
    <location>
        <begin position="23"/>
        <end position="77"/>
    </location>
</feature>
<dbReference type="SUPFAM" id="SSF56672">
    <property type="entry name" value="DNA/RNA polymerases"/>
    <property type="match status" value="1"/>
</dbReference>
<dbReference type="EMBL" id="JAINUG010000093">
    <property type="protein sequence ID" value="KAJ8398026.1"/>
    <property type="molecule type" value="Genomic_DNA"/>
</dbReference>